<dbReference type="GO" id="GO:1990316">
    <property type="term" value="C:Atg1/ULK1 kinase complex"/>
    <property type="evidence" value="ECO:0007669"/>
    <property type="project" value="InterPro"/>
</dbReference>
<feature type="region of interest" description="Disordered" evidence="2">
    <location>
        <begin position="312"/>
        <end position="348"/>
    </location>
</feature>
<feature type="region of interest" description="Disordered" evidence="2">
    <location>
        <begin position="502"/>
        <end position="531"/>
    </location>
</feature>
<evidence type="ECO:0000256" key="2">
    <source>
        <dbReference type="SAM" id="MobiDB-lite"/>
    </source>
</evidence>
<evidence type="ECO:0000256" key="1">
    <source>
        <dbReference type="ARBA" id="ARBA00023006"/>
    </source>
</evidence>
<keyword evidence="5" id="KW-1185">Reference proteome</keyword>
<feature type="compositionally biased region" description="Low complexity" evidence="2">
    <location>
        <begin position="508"/>
        <end position="529"/>
    </location>
</feature>
<dbReference type="GO" id="GO:0034727">
    <property type="term" value="P:piecemeal microautophagy of the nucleus"/>
    <property type="evidence" value="ECO:0007669"/>
    <property type="project" value="TreeGrafter"/>
</dbReference>
<dbReference type="InterPro" id="IPR036570">
    <property type="entry name" value="HORMA_dom_sf"/>
</dbReference>
<protein>
    <recommendedName>
        <fullName evidence="3">Autophagy-related protein 13 N-terminal domain-containing protein</fullName>
    </recommendedName>
</protein>
<name>A0A328E138_9ASTE</name>
<gene>
    <name evidence="4" type="ORF">DM860_011099</name>
</gene>
<evidence type="ECO:0000313" key="4">
    <source>
        <dbReference type="EMBL" id="RAL51597.1"/>
    </source>
</evidence>
<dbReference type="GO" id="GO:0005829">
    <property type="term" value="C:cytosol"/>
    <property type="evidence" value="ECO:0007669"/>
    <property type="project" value="TreeGrafter"/>
</dbReference>
<dbReference type="GO" id="GO:0000423">
    <property type="term" value="P:mitophagy"/>
    <property type="evidence" value="ECO:0007669"/>
    <property type="project" value="TreeGrafter"/>
</dbReference>
<feature type="domain" description="Autophagy-related protein 13 N-terminal" evidence="3">
    <location>
        <begin position="16"/>
        <end position="232"/>
    </location>
</feature>
<dbReference type="InterPro" id="IPR040182">
    <property type="entry name" value="ATG13"/>
</dbReference>
<organism evidence="4 5">
    <name type="scientific">Cuscuta australis</name>
    <dbReference type="NCBI Taxonomy" id="267555"/>
    <lineage>
        <taxon>Eukaryota</taxon>
        <taxon>Viridiplantae</taxon>
        <taxon>Streptophyta</taxon>
        <taxon>Embryophyta</taxon>
        <taxon>Tracheophyta</taxon>
        <taxon>Spermatophyta</taxon>
        <taxon>Magnoliopsida</taxon>
        <taxon>eudicotyledons</taxon>
        <taxon>Gunneridae</taxon>
        <taxon>Pentapetalae</taxon>
        <taxon>asterids</taxon>
        <taxon>lamiids</taxon>
        <taxon>Solanales</taxon>
        <taxon>Convolvulaceae</taxon>
        <taxon>Cuscuteae</taxon>
        <taxon>Cuscuta</taxon>
        <taxon>Cuscuta subgen. Grammica</taxon>
        <taxon>Cuscuta sect. Cleistogrammica</taxon>
    </lineage>
</organism>
<keyword evidence="1" id="KW-0072">Autophagy</keyword>
<dbReference type="Proteomes" id="UP000249390">
    <property type="component" value="Unassembled WGS sequence"/>
</dbReference>
<proteinExistence type="predicted"/>
<feature type="region of interest" description="Disordered" evidence="2">
    <location>
        <begin position="394"/>
        <end position="432"/>
    </location>
</feature>
<dbReference type="GO" id="GO:0000407">
    <property type="term" value="C:phagophore assembly site"/>
    <property type="evidence" value="ECO:0007669"/>
    <property type="project" value="TreeGrafter"/>
</dbReference>
<evidence type="ECO:0000313" key="5">
    <source>
        <dbReference type="Proteomes" id="UP000249390"/>
    </source>
</evidence>
<evidence type="ECO:0000259" key="3">
    <source>
        <dbReference type="Pfam" id="PF10033"/>
    </source>
</evidence>
<dbReference type="GO" id="GO:0034497">
    <property type="term" value="P:protein localization to phagophore assembly site"/>
    <property type="evidence" value="ECO:0007669"/>
    <property type="project" value="TreeGrafter"/>
</dbReference>
<reference evidence="4 5" key="1">
    <citation type="submission" date="2018-06" db="EMBL/GenBank/DDBJ databases">
        <title>The Genome of Cuscuta australis (Dodder) Provides Insight into the Evolution of Plant Parasitism.</title>
        <authorList>
            <person name="Liu H."/>
        </authorList>
    </citation>
    <scope>NUCLEOTIDE SEQUENCE [LARGE SCALE GENOMIC DNA]</scope>
    <source>
        <strain evidence="5">cv. Yunnan</strain>
        <tissue evidence="4">Vines</tissue>
    </source>
</reference>
<dbReference type="Gene3D" id="3.30.900.10">
    <property type="entry name" value="HORMA domain"/>
    <property type="match status" value="1"/>
</dbReference>
<feature type="compositionally biased region" description="Low complexity" evidence="2">
    <location>
        <begin position="335"/>
        <end position="348"/>
    </location>
</feature>
<dbReference type="AlphaFoldDB" id="A0A328E138"/>
<sequence length="565" mass="62818">MCSNKHSEQAKVEQIITEFFPKSLHVILESRCPYASSRNYSGEQCVSSLSSSSSSASSVRPRDKWFNLALKDCAAALENIDFWRQSNLDPMIVDVVQLERPNARSFSKEKDWISERDEFSGKAKEKIVERWMIQYEGRDSKKRSSSCTSSQIVYKNIVLLLRSLYVTARILPGYKFYRDLTSSAQIRTYNLCSRVSSFAEPFTHRQEAEMQQFVFTPVETSCGRLCISVWYCSSISDISSEPSTPLSPQFIPDYVGNPMAEPLKQFPSGSVPQSLYPLERRHSWSYDLYRASPPPSPTYSESQASINQTRATCLPPPTSRPQVHTKNTSFDEYWPSPTISTSPSLSPSPTYAPTGVSGIGKALLCFGSAPVRIPDSRLLGVPFRFYNQLLAPSPPLKGVRPTSAKTDKSSSLAAKVTQTNISPQNRSSSRLSYQDEYEDSEFSGPFVVDDDDGFMTDHDNRICSLEQTREPHEPGGGSACVVARKPPQASVGTLISMLKKAPPLRQDSSSSSSVTINPTTPTTCNVPSPANIITSKTTTDALGELRVYREMKDLLLKQGRRSQKS</sequence>
<dbReference type="Pfam" id="PF10033">
    <property type="entry name" value="ATG13"/>
    <property type="match status" value="1"/>
</dbReference>
<dbReference type="PANTHER" id="PTHR13430">
    <property type="match status" value="1"/>
</dbReference>
<comment type="caution">
    <text evidence="4">The sequence shown here is derived from an EMBL/GenBank/DDBJ whole genome shotgun (WGS) entry which is preliminary data.</text>
</comment>
<accession>A0A328E138</accession>
<dbReference type="EMBL" id="NQVE01000050">
    <property type="protein sequence ID" value="RAL51597.1"/>
    <property type="molecule type" value="Genomic_DNA"/>
</dbReference>
<dbReference type="InterPro" id="IPR018731">
    <property type="entry name" value="Atg13_N"/>
</dbReference>
<feature type="compositionally biased region" description="Polar residues" evidence="2">
    <location>
        <begin position="320"/>
        <end position="330"/>
    </location>
</feature>
<dbReference type="PANTHER" id="PTHR13430:SF15">
    <property type="entry name" value="AUTOPHAGY-RELATED PROTEIN 13B"/>
    <property type="match status" value="1"/>
</dbReference>
<feature type="compositionally biased region" description="Polar residues" evidence="2">
    <location>
        <begin position="409"/>
        <end position="432"/>
    </location>
</feature>